<feature type="domain" description="DNA-binding transcriptional repressor CapW winged helix-turn-helix" evidence="1">
    <location>
        <begin position="10"/>
        <end position="82"/>
    </location>
</feature>
<keyword evidence="3" id="KW-1185">Reference proteome</keyword>
<proteinExistence type="predicted"/>
<reference evidence="2 3" key="1">
    <citation type="submission" date="2014-06" db="EMBL/GenBank/DDBJ databases">
        <authorList>
            <person name="Le Roux F."/>
        </authorList>
    </citation>
    <scope>NUCLEOTIDE SEQUENCE [LARGE SCALE GENOMIC DNA]</scope>
    <source>
        <strain evidence="2 3">J5-4</strain>
    </source>
</reference>
<dbReference type="InterPro" id="IPR059019">
    <property type="entry name" value="WHD_CapW"/>
</dbReference>
<comment type="caution">
    <text evidence="2">The sequence shown here is derived from an EMBL/GenBank/DDBJ whole genome shotgun (WGS) entry which is preliminary data.</text>
</comment>
<evidence type="ECO:0000313" key="3">
    <source>
        <dbReference type="Proteomes" id="UP000049077"/>
    </source>
</evidence>
<dbReference type="EMBL" id="CCJX01000058">
    <property type="protein sequence ID" value="CDT09701.1"/>
    <property type="molecule type" value="Genomic_DNA"/>
</dbReference>
<evidence type="ECO:0000313" key="2">
    <source>
        <dbReference type="EMBL" id="CDT09701.1"/>
    </source>
</evidence>
<dbReference type="Proteomes" id="UP000049077">
    <property type="component" value="Unassembled WGS sequence"/>
</dbReference>
<evidence type="ECO:0000259" key="1">
    <source>
        <dbReference type="Pfam" id="PF26109"/>
    </source>
</evidence>
<sequence>MNLNELLVKKYIEASLVTNGRINTTMITKAFGCGRQHASKMIGRYSGEFPGTIEYTPSGKGAAYTLVNSKEDFKPAYIDDACDFIRCLEVVLD</sequence>
<dbReference type="RefSeq" id="WP_048658448.1">
    <property type="nucleotide sequence ID" value="NZ_CAWMAN010000026.1"/>
</dbReference>
<gene>
    <name evidence="2" type="ORF">VCR4J5_1500079</name>
</gene>
<organism evidence="2 3">
    <name type="scientific">Vibrio crassostreae</name>
    <dbReference type="NCBI Taxonomy" id="246167"/>
    <lineage>
        <taxon>Bacteria</taxon>
        <taxon>Pseudomonadati</taxon>
        <taxon>Pseudomonadota</taxon>
        <taxon>Gammaproteobacteria</taxon>
        <taxon>Vibrionales</taxon>
        <taxon>Vibrionaceae</taxon>
        <taxon>Vibrio</taxon>
    </lineage>
</organism>
<dbReference type="Pfam" id="PF26109">
    <property type="entry name" value="WHD_BrxR"/>
    <property type="match status" value="1"/>
</dbReference>
<name>A0ABM9QP49_9VIBR</name>
<accession>A0ABM9QP49</accession>
<protein>
    <recommendedName>
        <fullName evidence="1">DNA-binding transcriptional repressor CapW winged helix-turn-helix domain-containing protein</fullName>
    </recommendedName>
</protein>